<dbReference type="EMBL" id="UZAE01003027">
    <property type="protein sequence ID" value="VDO00235.1"/>
    <property type="molecule type" value="Genomic_DNA"/>
</dbReference>
<accession>A0A0R3TBD8</accession>
<dbReference type="Proteomes" id="UP000278807">
    <property type="component" value="Unassembled WGS sequence"/>
</dbReference>
<proteinExistence type="predicted"/>
<keyword evidence="2" id="KW-1185">Reference proteome</keyword>
<sequence>MYLFTVDTNPLEFCIVLGNARNEDRRQPYATELIIHFLEWGFGICLTFSNAES</sequence>
<reference evidence="1 2" key="2">
    <citation type="submission" date="2018-11" db="EMBL/GenBank/DDBJ databases">
        <authorList>
            <consortium name="Pathogen Informatics"/>
        </authorList>
    </citation>
    <scope>NUCLEOTIDE SEQUENCE [LARGE SCALE GENOMIC DNA]</scope>
</reference>
<reference evidence="3" key="1">
    <citation type="submission" date="2017-02" db="UniProtKB">
        <authorList>
            <consortium name="WormBaseParasite"/>
        </authorList>
    </citation>
    <scope>IDENTIFICATION</scope>
</reference>
<dbReference type="AlphaFoldDB" id="A0A0R3TBD8"/>
<organism evidence="3">
    <name type="scientific">Rodentolepis nana</name>
    <name type="common">Dwarf tapeworm</name>
    <name type="synonym">Hymenolepis nana</name>
    <dbReference type="NCBI Taxonomy" id="102285"/>
    <lineage>
        <taxon>Eukaryota</taxon>
        <taxon>Metazoa</taxon>
        <taxon>Spiralia</taxon>
        <taxon>Lophotrochozoa</taxon>
        <taxon>Platyhelminthes</taxon>
        <taxon>Cestoda</taxon>
        <taxon>Eucestoda</taxon>
        <taxon>Cyclophyllidea</taxon>
        <taxon>Hymenolepididae</taxon>
        <taxon>Rodentolepis</taxon>
    </lineage>
</organism>
<protein>
    <submittedName>
        <fullName evidence="3">Type II toxin-antitoxin system VapC family toxin</fullName>
    </submittedName>
</protein>
<dbReference type="WBParaSite" id="HNAJ_0000437701-mRNA-1">
    <property type="protein sequence ID" value="HNAJ_0000437701-mRNA-1"/>
    <property type="gene ID" value="HNAJ_0000437701"/>
</dbReference>
<name>A0A0R3TBD8_RODNA</name>
<gene>
    <name evidence="1" type="ORF">HNAJ_LOCUS4375</name>
</gene>
<evidence type="ECO:0000313" key="2">
    <source>
        <dbReference type="Proteomes" id="UP000278807"/>
    </source>
</evidence>
<evidence type="ECO:0000313" key="1">
    <source>
        <dbReference type="EMBL" id="VDO00235.1"/>
    </source>
</evidence>
<evidence type="ECO:0000313" key="3">
    <source>
        <dbReference type="WBParaSite" id="HNAJ_0000437701-mRNA-1"/>
    </source>
</evidence>